<dbReference type="Gene3D" id="3.40.50.2300">
    <property type="match status" value="2"/>
</dbReference>
<evidence type="ECO:0000256" key="1">
    <source>
        <dbReference type="ARBA" id="ARBA00022553"/>
    </source>
</evidence>
<feature type="domain" description="Response regulatory" evidence="4">
    <location>
        <begin position="157"/>
        <end position="283"/>
    </location>
</feature>
<evidence type="ECO:0000259" key="4">
    <source>
        <dbReference type="PROSITE" id="PS50110"/>
    </source>
</evidence>
<accession>A0A2P7QEH8</accession>
<dbReference type="GO" id="GO:0000160">
    <property type="term" value="P:phosphorelay signal transduction system"/>
    <property type="evidence" value="ECO:0007669"/>
    <property type="project" value="InterPro"/>
</dbReference>
<dbReference type="SMART" id="SM00448">
    <property type="entry name" value="REC"/>
    <property type="match status" value="2"/>
</dbReference>
<dbReference type="InterPro" id="IPR011006">
    <property type="entry name" value="CheY-like_superfamily"/>
</dbReference>
<dbReference type="InterPro" id="IPR050595">
    <property type="entry name" value="Bact_response_regulator"/>
</dbReference>
<comment type="caution">
    <text evidence="5">The sequence shown here is derived from an EMBL/GenBank/DDBJ whole genome shotgun (WGS) entry which is preliminary data.</text>
</comment>
<gene>
    <name evidence="5" type="ORF">C7I55_26985</name>
</gene>
<dbReference type="SUPFAM" id="SSF52172">
    <property type="entry name" value="CheY-like"/>
    <property type="match status" value="2"/>
</dbReference>
<dbReference type="PANTHER" id="PTHR44591">
    <property type="entry name" value="STRESS RESPONSE REGULATOR PROTEIN 1"/>
    <property type="match status" value="1"/>
</dbReference>
<protein>
    <recommendedName>
        <fullName evidence="4">Response regulatory domain-containing protein</fullName>
    </recommendedName>
</protein>
<proteinExistence type="predicted"/>
<organism evidence="5 6">
    <name type="scientific">Allosphingosinicella deserti</name>
    <dbReference type="NCBI Taxonomy" id="2116704"/>
    <lineage>
        <taxon>Bacteria</taxon>
        <taxon>Pseudomonadati</taxon>
        <taxon>Pseudomonadota</taxon>
        <taxon>Alphaproteobacteria</taxon>
        <taxon>Sphingomonadales</taxon>
        <taxon>Sphingomonadaceae</taxon>
        <taxon>Allosphingosinicella</taxon>
    </lineage>
</organism>
<name>A0A2P7QEH8_9SPHN</name>
<dbReference type="AlphaFoldDB" id="A0A2P7QEH8"/>
<reference evidence="5 6" key="1">
    <citation type="submission" date="2018-03" db="EMBL/GenBank/DDBJ databases">
        <title>The draft genome of Sphingosinicella sp. GL-C-18.</title>
        <authorList>
            <person name="Liu L."/>
            <person name="Li L."/>
            <person name="Liang L."/>
            <person name="Zhang X."/>
            <person name="Wang T."/>
        </authorList>
    </citation>
    <scope>NUCLEOTIDE SEQUENCE [LARGE SCALE GENOMIC DNA]</scope>
    <source>
        <strain evidence="5 6">GL-C-18</strain>
    </source>
</reference>
<keyword evidence="6" id="KW-1185">Reference proteome</keyword>
<feature type="domain" description="Response regulatory" evidence="4">
    <location>
        <begin position="5"/>
        <end position="119"/>
    </location>
</feature>
<feature type="modified residue" description="4-aspartylphosphate" evidence="2">
    <location>
        <position position="56"/>
    </location>
</feature>
<evidence type="ECO:0000313" key="5">
    <source>
        <dbReference type="EMBL" id="PSJ36335.1"/>
    </source>
</evidence>
<dbReference type="OrthoDB" id="9784719at2"/>
<dbReference type="Proteomes" id="UP000241167">
    <property type="component" value="Unassembled WGS sequence"/>
</dbReference>
<feature type="region of interest" description="Disordered" evidence="3">
    <location>
        <begin position="121"/>
        <end position="153"/>
    </location>
</feature>
<dbReference type="PANTHER" id="PTHR44591:SF3">
    <property type="entry name" value="RESPONSE REGULATORY DOMAIN-CONTAINING PROTEIN"/>
    <property type="match status" value="1"/>
</dbReference>
<dbReference type="InterPro" id="IPR001789">
    <property type="entry name" value="Sig_transdc_resp-reg_receiver"/>
</dbReference>
<feature type="modified residue" description="4-aspartylphosphate" evidence="2">
    <location>
        <position position="216"/>
    </location>
</feature>
<evidence type="ECO:0000313" key="6">
    <source>
        <dbReference type="Proteomes" id="UP000241167"/>
    </source>
</evidence>
<evidence type="ECO:0000256" key="3">
    <source>
        <dbReference type="SAM" id="MobiDB-lite"/>
    </source>
</evidence>
<dbReference type="Pfam" id="PF00072">
    <property type="entry name" value="Response_reg"/>
    <property type="match status" value="2"/>
</dbReference>
<dbReference type="PROSITE" id="PS50110">
    <property type="entry name" value="RESPONSE_REGULATORY"/>
    <property type="match status" value="2"/>
</dbReference>
<dbReference type="CDD" id="cd17557">
    <property type="entry name" value="REC_Rcp-like"/>
    <property type="match status" value="1"/>
</dbReference>
<dbReference type="EMBL" id="PXYI01000015">
    <property type="protein sequence ID" value="PSJ36335.1"/>
    <property type="molecule type" value="Genomic_DNA"/>
</dbReference>
<sequence length="301" mass="32526">MPDLRVMVVEDEPLLRMMLADQLGEDAFEVLEAENADVALSILRTSGLELNAVITDVRMPGSMDGLELARRISVTWPHLKVYVTSGHCQAGDLGMPSDATFVPKPYFTKAFSELLKSEFEHGPSRRTGASKSGAYARDARTPSAKRSHTEGEETVSRLLVIEDDDRDLELTLCALQQMQIEVRIDVARDGGEALEYLNRAKFEGCRCGPPSAVMLDLKLPKHGGLDVLAALKGDPTTRSVPVIVLTGSNEHSDRTAAYALGTTGYVVKPLGVAALVNALSEFKAIFGSQVGRGADDSRTPN</sequence>
<dbReference type="RefSeq" id="WP_106516163.1">
    <property type="nucleotide sequence ID" value="NZ_PXYI01000015.1"/>
</dbReference>
<evidence type="ECO:0000256" key="2">
    <source>
        <dbReference type="PROSITE-ProRule" id="PRU00169"/>
    </source>
</evidence>
<keyword evidence="1 2" id="KW-0597">Phosphoprotein</keyword>